<evidence type="ECO:0000256" key="3">
    <source>
        <dbReference type="ARBA" id="ARBA00022448"/>
    </source>
</evidence>
<keyword evidence="10" id="KW-1185">Reference proteome</keyword>
<dbReference type="OMA" id="GRREYKM"/>
<dbReference type="PANTHER" id="PTHR11153:SF6">
    <property type="entry name" value="SIDEROFLEXIN-5"/>
    <property type="match status" value="1"/>
</dbReference>
<proteinExistence type="inferred from homology"/>
<keyword evidence="7" id="KW-0496">Mitochondrion</keyword>
<reference evidence="9" key="1">
    <citation type="submission" date="2013-10" db="EMBL/GenBank/DDBJ databases">
        <title>Genomic analysis of the causative agents of coccidiosis in chickens.</title>
        <authorList>
            <person name="Reid A.J."/>
            <person name="Blake D."/>
            <person name="Billington K."/>
            <person name="Browne H."/>
            <person name="Dunn M."/>
            <person name="Hung S."/>
            <person name="Kawahara F."/>
            <person name="Miranda-Saavedra D."/>
            <person name="Mourier T."/>
            <person name="Nagra H."/>
            <person name="Otto T.D."/>
            <person name="Rawlings N."/>
            <person name="Sanchez A."/>
            <person name="Sanders M."/>
            <person name="Subramaniam C."/>
            <person name="Tay Y."/>
            <person name="Dear P."/>
            <person name="Doerig C."/>
            <person name="Gruber A."/>
            <person name="Parkinson J."/>
            <person name="Shirley M."/>
            <person name="Wan K.L."/>
            <person name="Berriman M."/>
            <person name="Tomley F."/>
            <person name="Pain A."/>
        </authorList>
    </citation>
    <scope>NUCLEOTIDE SEQUENCE [LARGE SCALE GENOMIC DNA]</scope>
    <source>
        <strain evidence="9">Houghton</strain>
    </source>
</reference>
<dbReference type="Proteomes" id="UP000030747">
    <property type="component" value="Unassembled WGS sequence"/>
</dbReference>
<dbReference type="GO" id="GO:0006865">
    <property type="term" value="P:amino acid transport"/>
    <property type="evidence" value="ECO:0007669"/>
    <property type="project" value="UniProtKB-KW"/>
</dbReference>
<dbReference type="RefSeq" id="XP_013233110.1">
    <property type="nucleotide sequence ID" value="XM_013377656.1"/>
</dbReference>
<keyword evidence="5" id="KW-0029">Amino-acid transport</keyword>
<keyword evidence="6" id="KW-1133">Transmembrane helix</keyword>
<dbReference type="AlphaFoldDB" id="U6L3L3"/>
<evidence type="ECO:0000313" key="10">
    <source>
        <dbReference type="Proteomes" id="UP000030747"/>
    </source>
</evidence>
<keyword evidence="3" id="KW-0813">Transport</keyword>
<comment type="subcellular location">
    <subcellularLocation>
        <location evidence="1">Mitochondrion membrane</location>
        <topology evidence="1">Multi-pass membrane protein</topology>
    </subcellularLocation>
</comment>
<evidence type="ECO:0000313" key="9">
    <source>
        <dbReference type="EMBL" id="CDJ42360.1"/>
    </source>
</evidence>
<evidence type="ECO:0000256" key="2">
    <source>
        <dbReference type="ARBA" id="ARBA00005974"/>
    </source>
</evidence>
<reference evidence="9" key="2">
    <citation type="submission" date="2013-10" db="EMBL/GenBank/DDBJ databases">
        <authorList>
            <person name="Aslett M."/>
        </authorList>
    </citation>
    <scope>NUCLEOTIDE SEQUENCE [LARGE SCALE GENOMIC DNA]</scope>
    <source>
        <strain evidence="9">Houghton</strain>
    </source>
</reference>
<name>U6L3L3_EIMTE</name>
<keyword evidence="4" id="KW-0812">Transmembrane</keyword>
<evidence type="ECO:0000256" key="1">
    <source>
        <dbReference type="ARBA" id="ARBA00004225"/>
    </source>
</evidence>
<evidence type="ECO:0000256" key="4">
    <source>
        <dbReference type="ARBA" id="ARBA00022692"/>
    </source>
</evidence>
<dbReference type="VEuPathDB" id="ToxoDB:ETH2_1132300"/>
<dbReference type="GeneID" id="25253226"/>
<gene>
    <name evidence="9" type="ORF">ETH_00020540</name>
</gene>
<dbReference type="GO" id="GO:0015075">
    <property type="term" value="F:monoatomic ion transmembrane transporter activity"/>
    <property type="evidence" value="ECO:0007669"/>
    <property type="project" value="InterPro"/>
</dbReference>
<evidence type="ECO:0000256" key="8">
    <source>
        <dbReference type="ARBA" id="ARBA00023136"/>
    </source>
</evidence>
<dbReference type="OrthoDB" id="6608471at2759"/>
<dbReference type="GO" id="GO:1990542">
    <property type="term" value="P:mitochondrial transmembrane transport"/>
    <property type="evidence" value="ECO:0007669"/>
    <property type="project" value="TreeGrafter"/>
</dbReference>
<dbReference type="PANTHER" id="PTHR11153">
    <property type="entry name" value="SIDEROFLEXIN"/>
    <property type="match status" value="1"/>
</dbReference>
<sequence length="275" mass="30086">METELALEKALQEAARPENTYWGRVRSFRDCMNPRFMFASKAEIEKAKEVKTLADSGKWRELLQQNISPKELKYQIALTNASVSSSTGDIIPLPLRLSAFAPVNLPICAGLIFSAPTVGNSILWQWVNQTYNAAFNYANGNKSGEANKQQQQQNLLRGYSAAAVVSVGLAVGLNSWVRRLRAPQLVQQLLQGAVPFASVAAANAANLLLMRWQECSQVSTQLSVVYGCLNLGLPLAVGIFPSSCTISISELEKEIQEKAEEDGKPILKAVFNRGV</sequence>
<organism evidence="9 10">
    <name type="scientific">Eimeria tenella</name>
    <name type="common">Coccidian parasite</name>
    <dbReference type="NCBI Taxonomy" id="5802"/>
    <lineage>
        <taxon>Eukaryota</taxon>
        <taxon>Sar</taxon>
        <taxon>Alveolata</taxon>
        <taxon>Apicomplexa</taxon>
        <taxon>Conoidasida</taxon>
        <taxon>Coccidia</taxon>
        <taxon>Eucoccidiorida</taxon>
        <taxon>Eimeriorina</taxon>
        <taxon>Eimeriidae</taxon>
        <taxon>Eimeria</taxon>
    </lineage>
</organism>
<comment type="similarity">
    <text evidence="2">Belongs to the sideroflexin family.</text>
</comment>
<protein>
    <submittedName>
        <fullName evidence="9">Tricarboxylate carrier, putative</fullName>
    </submittedName>
</protein>
<evidence type="ECO:0000256" key="6">
    <source>
        <dbReference type="ARBA" id="ARBA00022989"/>
    </source>
</evidence>
<evidence type="ECO:0000256" key="7">
    <source>
        <dbReference type="ARBA" id="ARBA00023128"/>
    </source>
</evidence>
<dbReference type="Pfam" id="PF03820">
    <property type="entry name" value="SFXNs"/>
    <property type="match status" value="2"/>
</dbReference>
<keyword evidence="8" id="KW-0472">Membrane</keyword>
<dbReference type="VEuPathDB" id="ToxoDB:ETH_00020540"/>
<dbReference type="EMBL" id="HG675716">
    <property type="protein sequence ID" value="CDJ42360.1"/>
    <property type="molecule type" value="Genomic_DNA"/>
</dbReference>
<dbReference type="GO" id="GO:0005743">
    <property type="term" value="C:mitochondrial inner membrane"/>
    <property type="evidence" value="ECO:0007669"/>
    <property type="project" value="TreeGrafter"/>
</dbReference>
<dbReference type="InterPro" id="IPR004686">
    <property type="entry name" value="Mtc"/>
</dbReference>
<evidence type="ECO:0000256" key="5">
    <source>
        <dbReference type="ARBA" id="ARBA00022970"/>
    </source>
</evidence>
<accession>U6L3L3</accession>